<dbReference type="Pfam" id="PF12395">
    <property type="entry name" value="DUF3658"/>
    <property type="match status" value="1"/>
</dbReference>
<dbReference type="OrthoDB" id="1654031at2"/>
<dbReference type="InterPro" id="IPR022123">
    <property type="entry name" value="DUF3658"/>
</dbReference>
<dbReference type="EMBL" id="WAGX01000005">
    <property type="protein sequence ID" value="KAB1437615.1"/>
    <property type="molecule type" value="Genomic_DNA"/>
</dbReference>
<feature type="domain" description="DUF3658" evidence="2">
    <location>
        <begin position="163"/>
        <end position="259"/>
    </location>
</feature>
<dbReference type="InterPro" id="IPR014973">
    <property type="entry name" value="DUF1835"/>
</dbReference>
<evidence type="ECO:0000313" key="4">
    <source>
        <dbReference type="Proteomes" id="UP000461768"/>
    </source>
</evidence>
<keyword evidence="4" id="KW-1185">Reference proteome</keyword>
<sequence length="272" mass="31554">MVEVMFGESEGGAMKIAQGYAENGQVNGIKKSEVVCIPFLLDIGNINEAVESEYRKNLIMELYTANGRVDKSIAKALEETWPIYLNEIERLKKYASQGEKIRLWYSNAPYSICGYYYTCSLLKDYHCKLSAIKLPDYKHGSDNKILFLTNWGEVEPEEYYKYLPFEEELTASVISEYALLWNELKVDNSALRAYVNGKLIGVLEDFYDHIIRKEIPDKEFEMVQLIGNILGKYPLGVGDWWYAKRIINMIERGELEVVNYHENKYCQVLKRV</sequence>
<organism evidence="3 4">
    <name type="scientific">Candidatus Galacturonatibacter soehngenii</name>
    <dbReference type="NCBI Taxonomy" id="2307010"/>
    <lineage>
        <taxon>Bacteria</taxon>
        <taxon>Bacillati</taxon>
        <taxon>Bacillota</taxon>
        <taxon>Clostridia</taxon>
        <taxon>Lachnospirales</taxon>
        <taxon>Lachnospiraceae</taxon>
        <taxon>Candidatus Galacturonatibacter</taxon>
    </lineage>
</organism>
<proteinExistence type="predicted"/>
<reference evidence="3 4" key="1">
    <citation type="submission" date="2019-09" db="EMBL/GenBank/DDBJ databases">
        <authorList>
            <person name="Valk L.C."/>
        </authorList>
    </citation>
    <scope>NUCLEOTIDE SEQUENCE [LARGE SCALE GENOMIC DNA]</scope>
    <source>
        <strain evidence="3">GalUA</strain>
    </source>
</reference>
<comment type="caution">
    <text evidence="3">The sequence shown here is derived from an EMBL/GenBank/DDBJ whole genome shotgun (WGS) entry which is preliminary data.</text>
</comment>
<dbReference type="AlphaFoldDB" id="A0A7V7UB55"/>
<evidence type="ECO:0000259" key="2">
    <source>
        <dbReference type="Pfam" id="PF12395"/>
    </source>
</evidence>
<dbReference type="RefSeq" id="WP_151144144.1">
    <property type="nucleotide sequence ID" value="NZ_WAGX01000005.1"/>
</dbReference>
<accession>A0A7V7UB55</accession>
<evidence type="ECO:0000259" key="1">
    <source>
        <dbReference type="Pfam" id="PF08874"/>
    </source>
</evidence>
<evidence type="ECO:0000313" key="3">
    <source>
        <dbReference type="EMBL" id="KAB1437615.1"/>
    </source>
</evidence>
<feature type="domain" description="DUF1835" evidence="1">
    <location>
        <begin position="2"/>
        <end position="133"/>
    </location>
</feature>
<name>A0A7V7UB55_9FIRM</name>
<reference evidence="3 4" key="2">
    <citation type="submission" date="2020-02" db="EMBL/GenBank/DDBJ databases">
        <title>Candidatus Galacturonibacter soehngenii shows hetero-acetogenic catabolism of galacturonic acid but lacks a canonical carbon monoxide dehydrogenase/acetyl-CoA synthase complex.</title>
        <authorList>
            <person name="Diender M."/>
            <person name="Stouten G.R."/>
            <person name="Petersen J.F."/>
            <person name="Nielsen P.H."/>
            <person name="Dueholm M.S."/>
            <person name="Pronk J.T."/>
            <person name="Van Loosdrecht M.C.M."/>
        </authorList>
    </citation>
    <scope>NUCLEOTIDE SEQUENCE [LARGE SCALE GENOMIC DNA]</scope>
    <source>
        <strain evidence="3">GalUA</strain>
    </source>
</reference>
<protein>
    <submittedName>
        <fullName evidence="3">DUF1835 domain-containing protein</fullName>
    </submittedName>
</protein>
<dbReference type="Pfam" id="PF08874">
    <property type="entry name" value="DUF1835"/>
    <property type="match status" value="1"/>
</dbReference>
<gene>
    <name evidence="3" type="ORF">F7O84_08415</name>
</gene>
<dbReference type="Proteomes" id="UP000461768">
    <property type="component" value="Unassembled WGS sequence"/>
</dbReference>